<dbReference type="EMBL" id="JBJXBP010000001">
    <property type="protein sequence ID" value="KAL3851461.1"/>
    <property type="molecule type" value="Genomic_DNA"/>
</dbReference>
<protein>
    <recommendedName>
        <fullName evidence="2">X8 domain-containing protein</fullName>
    </recommendedName>
</protein>
<name>A0ABD3URP0_9LAMI</name>
<keyword evidence="1" id="KW-0732">Signal</keyword>
<accession>A0ABD3URP0</accession>
<reference evidence="3 4" key="1">
    <citation type="submission" date="2024-12" db="EMBL/GenBank/DDBJ databases">
        <title>The unique morphological basis and parallel evolutionary history of personate flowers in Penstemon.</title>
        <authorList>
            <person name="Depatie T.H."/>
            <person name="Wessinger C.A."/>
        </authorList>
    </citation>
    <scope>NUCLEOTIDE SEQUENCE [LARGE SCALE GENOMIC DNA]</scope>
    <source>
        <strain evidence="3">WTNN_2</strain>
        <tissue evidence="3">Leaf</tissue>
    </source>
</reference>
<sequence length="139" mass="15526">MRKTIAKPVSSGSPRYGPYRVKYLGGILRPIKGQATGQGAWCIARPSTPDEALLDNINFACEVKLGRHYWNCDFKKSAVIVVTDPSNQLDLSLSLYVLTKQFHTHTKTQDLIIGSIPINELFVLDCHQGYGDCKFAYAY</sequence>
<comment type="caution">
    <text evidence="3">The sequence shown here is derived from an EMBL/GenBank/DDBJ whole genome shotgun (WGS) entry which is preliminary data.</text>
</comment>
<keyword evidence="4" id="KW-1185">Reference proteome</keyword>
<dbReference type="Proteomes" id="UP001634393">
    <property type="component" value="Unassembled WGS sequence"/>
</dbReference>
<evidence type="ECO:0000256" key="1">
    <source>
        <dbReference type="ARBA" id="ARBA00022729"/>
    </source>
</evidence>
<evidence type="ECO:0000313" key="4">
    <source>
        <dbReference type="Proteomes" id="UP001634393"/>
    </source>
</evidence>
<dbReference type="InterPro" id="IPR012946">
    <property type="entry name" value="X8"/>
</dbReference>
<feature type="domain" description="X8" evidence="2">
    <location>
        <begin position="40"/>
        <end position="92"/>
    </location>
</feature>
<organism evidence="3 4">
    <name type="scientific">Penstemon smallii</name>
    <dbReference type="NCBI Taxonomy" id="265156"/>
    <lineage>
        <taxon>Eukaryota</taxon>
        <taxon>Viridiplantae</taxon>
        <taxon>Streptophyta</taxon>
        <taxon>Embryophyta</taxon>
        <taxon>Tracheophyta</taxon>
        <taxon>Spermatophyta</taxon>
        <taxon>Magnoliopsida</taxon>
        <taxon>eudicotyledons</taxon>
        <taxon>Gunneridae</taxon>
        <taxon>Pentapetalae</taxon>
        <taxon>asterids</taxon>
        <taxon>lamiids</taxon>
        <taxon>Lamiales</taxon>
        <taxon>Plantaginaceae</taxon>
        <taxon>Cheloneae</taxon>
        <taxon>Penstemon</taxon>
    </lineage>
</organism>
<proteinExistence type="predicted"/>
<gene>
    <name evidence="3" type="ORF">ACJIZ3_013343</name>
</gene>
<dbReference type="AlphaFoldDB" id="A0ABD3URP0"/>
<dbReference type="SMART" id="SM00768">
    <property type="entry name" value="X8"/>
    <property type="match status" value="1"/>
</dbReference>
<evidence type="ECO:0000259" key="2">
    <source>
        <dbReference type="SMART" id="SM00768"/>
    </source>
</evidence>
<evidence type="ECO:0000313" key="3">
    <source>
        <dbReference type="EMBL" id="KAL3851461.1"/>
    </source>
</evidence>